<dbReference type="AlphaFoldDB" id="A0AAU9C8V8"/>
<dbReference type="GO" id="GO:0006580">
    <property type="term" value="P:ethanolamine metabolic process"/>
    <property type="evidence" value="ECO:0007669"/>
    <property type="project" value="TreeGrafter"/>
</dbReference>
<protein>
    <submittedName>
        <fullName evidence="2">Glycerophosphoryl diester phosphodiesterase</fullName>
    </submittedName>
</protein>
<proteinExistence type="predicted"/>
<dbReference type="Proteomes" id="UP001348817">
    <property type="component" value="Chromosome"/>
</dbReference>
<gene>
    <name evidence="2" type="ORF">FUAX_10030</name>
</gene>
<evidence type="ECO:0000313" key="2">
    <source>
        <dbReference type="EMBL" id="BDD08571.1"/>
    </source>
</evidence>
<keyword evidence="3" id="KW-1185">Reference proteome</keyword>
<evidence type="ECO:0000313" key="3">
    <source>
        <dbReference type="Proteomes" id="UP001348817"/>
    </source>
</evidence>
<dbReference type="InterPro" id="IPR030395">
    <property type="entry name" value="GP_PDE_dom"/>
</dbReference>
<dbReference type="EMBL" id="AP025314">
    <property type="protein sequence ID" value="BDD08571.1"/>
    <property type="molecule type" value="Genomic_DNA"/>
</dbReference>
<feature type="domain" description="GP-PDE" evidence="1">
    <location>
        <begin position="53"/>
        <end position="294"/>
    </location>
</feature>
<dbReference type="GO" id="GO:0070291">
    <property type="term" value="P:N-acylethanolamine metabolic process"/>
    <property type="evidence" value="ECO:0007669"/>
    <property type="project" value="TreeGrafter"/>
</dbReference>
<dbReference type="RefSeq" id="WP_338393822.1">
    <property type="nucleotide sequence ID" value="NZ_AP025314.1"/>
</dbReference>
<dbReference type="Gene3D" id="3.20.20.190">
    <property type="entry name" value="Phosphatidylinositol (PI) phosphodiesterase"/>
    <property type="match status" value="1"/>
</dbReference>
<dbReference type="Pfam" id="PF03009">
    <property type="entry name" value="GDPD"/>
    <property type="match status" value="1"/>
</dbReference>
<dbReference type="SUPFAM" id="SSF51695">
    <property type="entry name" value="PLC-like phosphodiesterases"/>
    <property type="match status" value="1"/>
</dbReference>
<evidence type="ECO:0000259" key="1">
    <source>
        <dbReference type="PROSITE" id="PS51704"/>
    </source>
</evidence>
<reference evidence="2 3" key="1">
    <citation type="submission" date="2021-12" db="EMBL/GenBank/DDBJ databases">
        <title>Genome sequencing of bacteria with rrn-lacking chromosome and rrn-plasmid.</title>
        <authorList>
            <person name="Anda M."/>
            <person name="Iwasaki W."/>
        </authorList>
    </citation>
    <scope>NUCLEOTIDE SEQUENCE [LARGE SCALE GENOMIC DNA]</scope>
    <source>
        <strain evidence="2 3">DSM 100852</strain>
    </source>
</reference>
<dbReference type="GO" id="GO:0005886">
    <property type="term" value="C:plasma membrane"/>
    <property type="evidence" value="ECO:0007669"/>
    <property type="project" value="TreeGrafter"/>
</dbReference>
<organism evidence="2 3">
    <name type="scientific">Fulvitalea axinellae</name>
    <dbReference type="NCBI Taxonomy" id="1182444"/>
    <lineage>
        <taxon>Bacteria</taxon>
        <taxon>Pseudomonadati</taxon>
        <taxon>Bacteroidota</taxon>
        <taxon>Cytophagia</taxon>
        <taxon>Cytophagales</taxon>
        <taxon>Persicobacteraceae</taxon>
        <taxon>Fulvitalea</taxon>
    </lineage>
</organism>
<dbReference type="InterPro" id="IPR017946">
    <property type="entry name" value="PLC-like_Pdiesterase_TIM-brl"/>
</dbReference>
<dbReference type="GO" id="GO:0008889">
    <property type="term" value="F:glycerophosphodiester phosphodiesterase activity"/>
    <property type="evidence" value="ECO:0007669"/>
    <property type="project" value="TreeGrafter"/>
</dbReference>
<accession>A0AAU9C8V8</accession>
<dbReference type="CDD" id="cd08566">
    <property type="entry name" value="GDPD_AtGDE_like"/>
    <property type="match status" value="1"/>
</dbReference>
<dbReference type="PROSITE" id="PS51704">
    <property type="entry name" value="GP_PDE"/>
    <property type="match status" value="1"/>
</dbReference>
<dbReference type="GO" id="GO:0006644">
    <property type="term" value="P:phospholipid metabolic process"/>
    <property type="evidence" value="ECO:0007669"/>
    <property type="project" value="TreeGrafter"/>
</dbReference>
<sequence>MRNITRLWAFVACVCLMWSCVGKQESTHKGSYLKLKTVKDNHALFGWTYERIPMISAHRGGPAEGYPENSLEAFRRVASQMPVIIECDVALTSDDSLMLMHDNTVNRTTNGMGNINDLTYAQVKDLLLEDDQGAITDYRVPSFSEALRWVKGKAVYTVDVKKGVPWKSVIDAIHAQGAAPYCAVITYNADDAYRVHALDPEMMISVTIRNEEEYKRHRDAGVPDNRMIAFTGLTERPKEFYQMLHDKGIMCIIGAIGNLDKKAVAKGEGVYLDLVNGGADIIATDRPVEAYKAIQIKIDKESPIYRKYFR</sequence>
<name>A0AAU9C8V8_9BACT</name>
<dbReference type="PANTHER" id="PTHR46320">
    <property type="entry name" value="GLYCEROPHOSPHODIESTER PHOSPHODIESTERASE 1"/>
    <property type="match status" value="1"/>
</dbReference>
<dbReference type="PANTHER" id="PTHR46320:SF1">
    <property type="entry name" value="GLYCEROPHOSPHODIESTER PHOSPHODIESTERASE 1"/>
    <property type="match status" value="1"/>
</dbReference>
<dbReference type="KEGG" id="fax:FUAX_10030"/>